<feature type="compositionally biased region" description="Polar residues" evidence="1">
    <location>
        <begin position="35"/>
        <end position="47"/>
    </location>
</feature>
<gene>
    <name evidence="2" type="ORF">NCTC13635_03177</name>
</gene>
<feature type="compositionally biased region" description="Polar residues" evidence="1">
    <location>
        <begin position="1"/>
        <end position="13"/>
    </location>
</feature>
<evidence type="ECO:0000313" key="3">
    <source>
        <dbReference type="Proteomes" id="UP000282433"/>
    </source>
</evidence>
<feature type="region of interest" description="Disordered" evidence="1">
    <location>
        <begin position="1"/>
        <end position="82"/>
    </location>
</feature>
<sequence length="82" mass="8886">MTSDETQVQNPATDSRQHHQQRRADHQDDDNQRRNTANKGPGNTQHTAIADRAGVRFAASSKGRPGGDESLPSVPPQRGVSS</sequence>
<reference evidence="2 3" key="1">
    <citation type="submission" date="2018-12" db="EMBL/GenBank/DDBJ databases">
        <authorList>
            <consortium name="Pathogen Informatics"/>
        </authorList>
    </citation>
    <scope>NUCLEOTIDE SEQUENCE [LARGE SCALE GENOMIC DNA]</scope>
    <source>
        <strain evidence="2 3">NCTC13635</strain>
    </source>
</reference>
<protein>
    <submittedName>
        <fullName evidence="2">Uncharacterized protein</fullName>
    </submittedName>
</protein>
<accession>A0A447RSK5</accession>
<dbReference type="AlphaFoldDB" id="A0A447RSK5"/>
<dbReference type="Proteomes" id="UP000282433">
    <property type="component" value="Chromosome"/>
</dbReference>
<name>A0A447RSK5_KLEPN</name>
<evidence type="ECO:0000313" key="2">
    <source>
        <dbReference type="EMBL" id="VEB02849.1"/>
    </source>
</evidence>
<feature type="compositionally biased region" description="Basic and acidic residues" evidence="1">
    <location>
        <begin position="22"/>
        <end position="33"/>
    </location>
</feature>
<evidence type="ECO:0000256" key="1">
    <source>
        <dbReference type="SAM" id="MobiDB-lite"/>
    </source>
</evidence>
<organism evidence="2 3">
    <name type="scientific">Klebsiella pneumoniae</name>
    <dbReference type="NCBI Taxonomy" id="573"/>
    <lineage>
        <taxon>Bacteria</taxon>
        <taxon>Pseudomonadati</taxon>
        <taxon>Pseudomonadota</taxon>
        <taxon>Gammaproteobacteria</taxon>
        <taxon>Enterobacterales</taxon>
        <taxon>Enterobacteriaceae</taxon>
        <taxon>Klebsiella/Raoultella group</taxon>
        <taxon>Klebsiella</taxon>
        <taxon>Klebsiella pneumoniae complex</taxon>
    </lineage>
</organism>
<proteinExistence type="predicted"/>
<dbReference type="EMBL" id="LR134162">
    <property type="protein sequence ID" value="VEB02849.1"/>
    <property type="molecule type" value="Genomic_DNA"/>
</dbReference>